<name>A0A4P2VLJ2_FLUSA</name>
<dbReference type="RefSeq" id="WP_130610174.1">
    <property type="nucleotide sequence ID" value="NZ_AP019368.1"/>
</dbReference>
<protein>
    <submittedName>
        <fullName evidence="1">Uncharacterized protein</fullName>
    </submittedName>
</protein>
<evidence type="ECO:0000313" key="2">
    <source>
        <dbReference type="Proteomes" id="UP000291236"/>
    </source>
</evidence>
<proteinExistence type="predicted"/>
<dbReference type="AlphaFoldDB" id="A0A4P2VLJ2"/>
<gene>
    <name evidence="1" type="ORF">JCM31447_21790</name>
</gene>
<keyword evidence="2" id="KW-1185">Reference proteome</keyword>
<evidence type="ECO:0000313" key="1">
    <source>
        <dbReference type="EMBL" id="BBH53731.1"/>
    </source>
</evidence>
<dbReference type="Proteomes" id="UP000291236">
    <property type="component" value="Chromosome"/>
</dbReference>
<reference evidence="1 2" key="1">
    <citation type="submission" date="2018-12" db="EMBL/GenBank/DDBJ databases">
        <title>Rubrispira sanarue gen. nov., sp., nov., a member of the order Silvanigrellales, isolated from a brackish lake in Hamamatsu Japan.</title>
        <authorList>
            <person name="Maejima Y."/>
            <person name="Iino T."/>
            <person name="Muraguchi Y."/>
            <person name="Fukuda K."/>
            <person name="Nojiri H."/>
            <person name="Ohkuma M."/>
            <person name="Moriuchi R."/>
            <person name="Dohra H."/>
            <person name="Kimbara K."/>
            <person name="Shintani M."/>
        </authorList>
    </citation>
    <scope>NUCLEOTIDE SEQUENCE [LARGE SCALE GENOMIC DNA]</scope>
    <source>
        <strain evidence="1 2">RF1110005</strain>
    </source>
</reference>
<accession>A0A4P2VLJ2</accession>
<sequence>MNFATIASPDWVTALNICNVNLGDGIRQGNEYVFKNIFIGSHSYHSLRYLPHKKVFKNHCERGSNMRLTTVRFICLYQKF</sequence>
<organism evidence="1 2">
    <name type="scientific">Fluviispira sanaruensis</name>
    <dbReference type="NCBI Taxonomy" id="2493639"/>
    <lineage>
        <taxon>Bacteria</taxon>
        <taxon>Pseudomonadati</taxon>
        <taxon>Bdellovibrionota</taxon>
        <taxon>Oligoflexia</taxon>
        <taxon>Silvanigrellales</taxon>
        <taxon>Silvanigrellaceae</taxon>
        <taxon>Fluviispira</taxon>
    </lineage>
</organism>
<dbReference type="EMBL" id="AP019368">
    <property type="protein sequence ID" value="BBH53731.1"/>
    <property type="molecule type" value="Genomic_DNA"/>
</dbReference>
<dbReference type="KEGG" id="sbf:JCM31447_21790"/>
<dbReference type="OrthoDB" id="9959662at2"/>